<name>A0A182K5S5_9DIPT</name>
<sequence>MPACLDNVNSLKILKLSQNEIQNATIESFASMKQLLALDLSCNCLTTIMLNSHRYPASLTTLRLEENMLTELDLSLISVPSLVVDVRMNCIAYISKESISPKVKKLDMALNPLDCSWETLMERNKWRTIFLMVDFNLKLSITSNTHTIVSLIGGTYYRDVSTCWSVE</sequence>
<dbReference type="Pfam" id="PF13855">
    <property type="entry name" value="LRR_8"/>
    <property type="match status" value="1"/>
</dbReference>
<reference evidence="1" key="2">
    <citation type="submission" date="2020-05" db="UniProtKB">
        <authorList>
            <consortium name="EnsemblMetazoa"/>
        </authorList>
    </citation>
    <scope>IDENTIFICATION</scope>
    <source>
        <strain evidence="1">ACHKN1017</strain>
    </source>
</reference>
<proteinExistence type="predicted"/>
<keyword evidence="2" id="KW-1185">Reference proteome</keyword>
<dbReference type="VEuPathDB" id="VectorBase:ACHR006110"/>
<dbReference type="STRING" id="43041.A0A182K5S5"/>
<reference evidence="2" key="1">
    <citation type="submission" date="2013-03" db="EMBL/GenBank/DDBJ databases">
        <title>The Genome Sequence of Anopheles christyi ACHKN1017.</title>
        <authorList>
            <consortium name="The Broad Institute Genomics Platform"/>
            <person name="Neafsey D.E."/>
            <person name="Besansky N."/>
            <person name="Walker B."/>
            <person name="Young S.K."/>
            <person name="Zeng Q."/>
            <person name="Gargeya S."/>
            <person name="Fitzgerald M."/>
            <person name="Haas B."/>
            <person name="Abouelleil A."/>
            <person name="Allen A.W."/>
            <person name="Alvarado L."/>
            <person name="Arachchi H.M."/>
            <person name="Berlin A.M."/>
            <person name="Chapman S.B."/>
            <person name="Gainer-Dewar J."/>
            <person name="Goldberg J."/>
            <person name="Griggs A."/>
            <person name="Gujja S."/>
            <person name="Hansen M."/>
            <person name="Howarth C."/>
            <person name="Imamovic A."/>
            <person name="Ireland A."/>
            <person name="Larimer J."/>
            <person name="McCowan C."/>
            <person name="Murphy C."/>
            <person name="Pearson M."/>
            <person name="Poon T.W."/>
            <person name="Priest M."/>
            <person name="Roberts A."/>
            <person name="Saif S."/>
            <person name="Shea T."/>
            <person name="Sisk P."/>
            <person name="Sykes S."/>
            <person name="Wortman J."/>
            <person name="Nusbaum C."/>
            <person name="Birren B."/>
        </authorList>
    </citation>
    <scope>NUCLEOTIDE SEQUENCE [LARGE SCALE GENOMIC DNA]</scope>
    <source>
        <strain evidence="2">ACHKN1017</strain>
    </source>
</reference>
<dbReference type="AlphaFoldDB" id="A0A182K5S5"/>
<dbReference type="InterPro" id="IPR001611">
    <property type="entry name" value="Leu-rich_rpt"/>
</dbReference>
<accession>A0A182K5S5</accession>
<organism evidence="1 2">
    <name type="scientific">Anopheles christyi</name>
    <dbReference type="NCBI Taxonomy" id="43041"/>
    <lineage>
        <taxon>Eukaryota</taxon>
        <taxon>Metazoa</taxon>
        <taxon>Ecdysozoa</taxon>
        <taxon>Arthropoda</taxon>
        <taxon>Hexapoda</taxon>
        <taxon>Insecta</taxon>
        <taxon>Pterygota</taxon>
        <taxon>Neoptera</taxon>
        <taxon>Endopterygota</taxon>
        <taxon>Diptera</taxon>
        <taxon>Nematocera</taxon>
        <taxon>Culicoidea</taxon>
        <taxon>Culicidae</taxon>
        <taxon>Anophelinae</taxon>
        <taxon>Anopheles</taxon>
    </lineage>
</organism>
<dbReference type="EnsemblMetazoa" id="ACHR006110-RA">
    <property type="protein sequence ID" value="ACHR006110-PA"/>
    <property type="gene ID" value="ACHR006110"/>
</dbReference>
<dbReference type="Gene3D" id="3.80.10.10">
    <property type="entry name" value="Ribonuclease Inhibitor"/>
    <property type="match status" value="1"/>
</dbReference>
<dbReference type="Proteomes" id="UP000075881">
    <property type="component" value="Unassembled WGS sequence"/>
</dbReference>
<evidence type="ECO:0000313" key="1">
    <source>
        <dbReference type="EnsemblMetazoa" id="ACHR006110-PA"/>
    </source>
</evidence>
<dbReference type="InterPro" id="IPR032675">
    <property type="entry name" value="LRR_dom_sf"/>
</dbReference>
<evidence type="ECO:0000313" key="2">
    <source>
        <dbReference type="Proteomes" id="UP000075881"/>
    </source>
</evidence>
<protein>
    <submittedName>
        <fullName evidence="1">Uncharacterized protein</fullName>
    </submittedName>
</protein>
<dbReference type="SUPFAM" id="SSF52058">
    <property type="entry name" value="L domain-like"/>
    <property type="match status" value="1"/>
</dbReference>